<evidence type="ECO:0000313" key="2">
    <source>
        <dbReference type="Proteomes" id="UP000275461"/>
    </source>
</evidence>
<dbReference type="EMBL" id="RCDA01000001">
    <property type="protein sequence ID" value="RLK50846.1"/>
    <property type="molecule type" value="Genomic_DNA"/>
</dbReference>
<name>A0A498C999_9GAMM</name>
<comment type="caution">
    <text evidence="1">The sequence shown here is derived from an EMBL/GenBank/DDBJ whole genome shotgun (WGS) entry which is preliminary data.</text>
</comment>
<dbReference type="OrthoDB" id="7055931at2"/>
<evidence type="ECO:0000313" key="1">
    <source>
        <dbReference type="EMBL" id="RLK50846.1"/>
    </source>
</evidence>
<keyword evidence="2" id="KW-1185">Reference proteome</keyword>
<protein>
    <submittedName>
        <fullName evidence="1">Uncharacterized protein</fullName>
    </submittedName>
</protein>
<reference evidence="1 2" key="1">
    <citation type="submission" date="2018-10" db="EMBL/GenBank/DDBJ databases">
        <title>Genomic Encyclopedia of Type Strains, Phase IV (KMG-IV): sequencing the most valuable type-strain genomes for metagenomic binning, comparative biology and taxonomic classification.</title>
        <authorList>
            <person name="Goeker M."/>
        </authorList>
    </citation>
    <scope>NUCLEOTIDE SEQUENCE [LARGE SCALE GENOMIC DNA]</scope>
    <source>
        <strain evidence="1 2">DSM 12769</strain>
    </source>
</reference>
<dbReference type="AlphaFoldDB" id="A0A498C999"/>
<sequence>MSSQLSAIAAVLTVELAPDAVAQGYRPPQPLERDRGEELAWALAADLQGVLGDLQEYGLVLPAALYDLTELLRPGLPMVEILMELYRGGLRGGPFQPQLMAIGAHEGHWPVATIAPERSPGAGPMLGLPLVFVGPAESMPDLEQRLETNLLEKGRAGLRTRELMEQDFQVPAVNLAYATFNDLCAMLRLQLQQHGFAELWALLEGALFHSDRRQVTRLDSGNAFWLDQGRALTPFHTLATWQTEHGSGIEGYAEWLRVQRQYMAGLGAHGLQVLPCQADPALAGACANKGVALLEERAIRGGERLREEPVSGGNGDVKAASVLTLTEQLIPDLGPIAYTAELRDASGRLLRQAHDYPLHPGALQQIQSDWEAQASALGVPFKLLRPGEVLTEADNPAQLRGQWPTD</sequence>
<organism evidence="1 2">
    <name type="scientific">Alkalispirillum mobile</name>
    <dbReference type="NCBI Taxonomy" id="85925"/>
    <lineage>
        <taxon>Bacteria</taxon>
        <taxon>Pseudomonadati</taxon>
        <taxon>Pseudomonadota</taxon>
        <taxon>Gammaproteobacteria</taxon>
        <taxon>Chromatiales</taxon>
        <taxon>Ectothiorhodospiraceae</taxon>
        <taxon>Alkalispirillum</taxon>
    </lineage>
</organism>
<gene>
    <name evidence="1" type="ORF">DFR31_0755</name>
</gene>
<dbReference type="Proteomes" id="UP000275461">
    <property type="component" value="Unassembled WGS sequence"/>
</dbReference>
<dbReference type="RefSeq" id="WP_121441302.1">
    <property type="nucleotide sequence ID" value="NZ_RCDA01000001.1"/>
</dbReference>
<proteinExistence type="predicted"/>
<accession>A0A498C999</accession>